<dbReference type="Proteomes" id="UP000037315">
    <property type="component" value="Unassembled WGS sequence"/>
</dbReference>
<dbReference type="AlphaFoldDB" id="A0A0J8VL26"/>
<dbReference type="InterPro" id="IPR038714">
    <property type="entry name" value="YfeY-like_sf"/>
</dbReference>
<keyword evidence="1" id="KW-0732">Signal</keyword>
<dbReference type="PATRIC" id="fig|1656095.3.peg.2310"/>
<dbReference type="InterPro" id="IPR010938">
    <property type="entry name" value="DUF1131"/>
</dbReference>
<evidence type="ECO:0000313" key="3">
    <source>
        <dbReference type="Proteomes" id="UP000037315"/>
    </source>
</evidence>
<feature type="chain" id="PRO_5005311248" evidence="1">
    <location>
        <begin position="22"/>
        <end position="191"/>
    </location>
</feature>
<organism evidence="2 3">
    <name type="scientific">Franconibacter pulveris</name>
    <dbReference type="NCBI Taxonomy" id="435910"/>
    <lineage>
        <taxon>Bacteria</taxon>
        <taxon>Pseudomonadati</taxon>
        <taxon>Pseudomonadota</taxon>
        <taxon>Gammaproteobacteria</taxon>
        <taxon>Enterobacterales</taxon>
        <taxon>Enterobacteriaceae</taxon>
        <taxon>Franconibacter</taxon>
    </lineage>
</organism>
<name>A0A0J8VL26_9ENTR</name>
<dbReference type="OrthoDB" id="5622706at2"/>
<keyword evidence="3" id="KW-1185">Reference proteome</keyword>
<evidence type="ECO:0000256" key="1">
    <source>
        <dbReference type="SAM" id="SignalP"/>
    </source>
</evidence>
<dbReference type="Pfam" id="PF06572">
    <property type="entry name" value="DUF1131"/>
    <property type="match status" value="1"/>
</dbReference>
<dbReference type="Gene3D" id="2.60.460.10">
    <property type="entry name" value="protein yfey like domain"/>
    <property type="match status" value="1"/>
</dbReference>
<keyword evidence="2" id="KW-0449">Lipoprotein</keyword>
<dbReference type="STRING" id="1121863.GCA_000621185_02737"/>
<gene>
    <name evidence="2" type="ORF">ACH50_18290</name>
</gene>
<dbReference type="PROSITE" id="PS51257">
    <property type="entry name" value="PROKAR_LIPOPROTEIN"/>
    <property type="match status" value="1"/>
</dbReference>
<proteinExistence type="predicted"/>
<dbReference type="NCBIfam" id="NF007990">
    <property type="entry name" value="PRK10718.1"/>
    <property type="match status" value="1"/>
</dbReference>
<accession>A0A0J8VL26</accession>
<dbReference type="EMBL" id="LFEJ01000024">
    <property type="protein sequence ID" value="KMV33200.1"/>
    <property type="molecule type" value="Genomic_DNA"/>
</dbReference>
<evidence type="ECO:0000313" key="2">
    <source>
        <dbReference type="EMBL" id="KMV33200.1"/>
    </source>
</evidence>
<comment type="caution">
    <text evidence="2">The sequence shown here is derived from an EMBL/GenBank/DDBJ whole genome shotgun (WGS) entry which is preliminary data.</text>
</comment>
<feature type="signal peptide" evidence="1">
    <location>
        <begin position="1"/>
        <end position="21"/>
    </location>
</feature>
<reference evidence="2 3" key="1">
    <citation type="submission" date="2015-06" db="EMBL/GenBank/DDBJ databases">
        <title>Genome sequencing of Cronobacter sp. strain DJ34 isolated from petroleum contaminated sludge of Duliajan Oil Fields, Assam, India.</title>
        <authorList>
            <person name="Pal S."/>
            <person name="Banerjee T.D."/>
            <person name="Roy A."/>
            <person name="Sar P."/>
            <person name="Kazy S.K."/>
        </authorList>
    </citation>
    <scope>NUCLEOTIDE SEQUENCE [LARGE SCALE GENOMIC DNA]</scope>
    <source>
        <strain evidence="2 3">DJ34</strain>
    </source>
</reference>
<dbReference type="RefSeq" id="WP_048888545.1">
    <property type="nucleotide sequence ID" value="NZ_LFEJ01000024.1"/>
</dbReference>
<sequence length="191" mass="20872">MKNLRLLLCGLPLVLTGCSTLSNVHWSAAAPWNWFGSSLEVTEKGLGDITADTPLKEEAIADALGDDYRLRSGMKTQGGAVVRYFEALKNDKLAVVVNGENDKVSRIDVLDNDIATDSGVKIGTPFSDLYDKAYGACKKALDDDSDGVECQAPGSHHVSYVFTGEWRGPEGLMPSDDALKKWTLHKIVWRR</sequence>
<protein>
    <submittedName>
        <fullName evidence="2">RpoE-regulated lipoprotein</fullName>
    </submittedName>
</protein>